<sequence>MKISIIGLGWLGLPLAKFLIEKGHQVIGSTTSVEKQKLLEKEGVNAVCLKLEPHPVGSGFQKLFDADLVIINIPPKRRTLPDTFHPEQIKFLKALIQQSNVKCVIYTSATSVYPDVNREVDEREKLIGKETVNMTLLEAESILIKDKSYSLTIIRLGGLLGLDRIPGKYFSGKNNVTGHPPVNYIHQEDAVRLIEFVVANNLWDEIFNGVSPLHPKKKDVYEMNAKELGFDPPASYDQSERADWKQISSQKIQDQGFVFKYEDPLSFSYTP</sequence>
<dbReference type="PANTHER" id="PTHR48079">
    <property type="entry name" value="PROTEIN YEEZ"/>
    <property type="match status" value="1"/>
</dbReference>
<dbReference type="EMBL" id="JACYTQ010000002">
    <property type="protein sequence ID" value="MBD8488465.1"/>
    <property type="molecule type" value="Genomic_DNA"/>
</dbReference>
<keyword evidence="3" id="KW-1185">Reference proteome</keyword>
<dbReference type="PANTHER" id="PTHR48079:SF6">
    <property type="entry name" value="NAD(P)-BINDING DOMAIN-CONTAINING PROTEIN-RELATED"/>
    <property type="match status" value="1"/>
</dbReference>
<dbReference type="InterPro" id="IPR036291">
    <property type="entry name" value="NAD(P)-bd_dom_sf"/>
</dbReference>
<feature type="domain" description="6-phosphogluconate dehydrogenase NADP-binding" evidence="1">
    <location>
        <begin position="2"/>
        <end position="46"/>
    </location>
</feature>
<dbReference type="Gene3D" id="3.40.50.720">
    <property type="entry name" value="NAD(P)-binding Rossmann-like Domain"/>
    <property type="match status" value="1"/>
</dbReference>
<evidence type="ECO:0000313" key="3">
    <source>
        <dbReference type="Proteomes" id="UP000647133"/>
    </source>
</evidence>
<dbReference type="RefSeq" id="WP_192009331.1">
    <property type="nucleotide sequence ID" value="NZ_JACYTQ010000002.1"/>
</dbReference>
<dbReference type="InterPro" id="IPR051783">
    <property type="entry name" value="NAD(P)-dependent_oxidoreduct"/>
</dbReference>
<name>A0ABR9AKN4_9BACT</name>
<evidence type="ECO:0000313" key="2">
    <source>
        <dbReference type="EMBL" id="MBD8488465.1"/>
    </source>
</evidence>
<gene>
    <name evidence="2" type="ORF">IFO69_06870</name>
</gene>
<reference evidence="2 3" key="1">
    <citation type="submission" date="2020-09" db="EMBL/GenBank/DDBJ databases">
        <title>Echinicola sp. CAU 1574 isolated from sand of Sido Beach.</title>
        <authorList>
            <person name="Kim W."/>
        </authorList>
    </citation>
    <scope>NUCLEOTIDE SEQUENCE [LARGE SCALE GENOMIC DNA]</scope>
    <source>
        <strain evidence="2 3">CAU 1574</strain>
    </source>
</reference>
<proteinExistence type="predicted"/>
<dbReference type="Proteomes" id="UP000647133">
    <property type="component" value="Unassembled WGS sequence"/>
</dbReference>
<accession>A0ABR9AKN4</accession>
<organism evidence="2 3">
    <name type="scientific">Echinicola arenosa</name>
    <dbReference type="NCBI Taxonomy" id="2774144"/>
    <lineage>
        <taxon>Bacteria</taxon>
        <taxon>Pseudomonadati</taxon>
        <taxon>Bacteroidota</taxon>
        <taxon>Cytophagia</taxon>
        <taxon>Cytophagales</taxon>
        <taxon>Cyclobacteriaceae</taxon>
        <taxon>Echinicola</taxon>
    </lineage>
</organism>
<dbReference type="Pfam" id="PF03446">
    <property type="entry name" value="NAD_binding_2"/>
    <property type="match status" value="1"/>
</dbReference>
<evidence type="ECO:0000259" key="1">
    <source>
        <dbReference type="Pfam" id="PF03446"/>
    </source>
</evidence>
<protein>
    <submittedName>
        <fullName evidence="2">Epimerase</fullName>
    </submittedName>
</protein>
<comment type="caution">
    <text evidence="2">The sequence shown here is derived from an EMBL/GenBank/DDBJ whole genome shotgun (WGS) entry which is preliminary data.</text>
</comment>
<dbReference type="InterPro" id="IPR006115">
    <property type="entry name" value="6PGDH_NADP-bd"/>
</dbReference>
<dbReference type="SUPFAM" id="SSF51735">
    <property type="entry name" value="NAD(P)-binding Rossmann-fold domains"/>
    <property type="match status" value="1"/>
</dbReference>